<dbReference type="SUPFAM" id="SSF143437">
    <property type="entry name" value="THUMP domain-like"/>
    <property type="match status" value="1"/>
</dbReference>
<name>A0AAJ1Q5F4_9LACT</name>
<evidence type="ECO:0000256" key="12">
    <source>
        <dbReference type="ARBA" id="ARBA00058382"/>
    </source>
</evidence>
<reference evidence="21" key="1">
    <citation type="submission" date="2023-05" db="EMBL/GenBank/DDBJ databases">
        <title>Cataloging the Phylogenetic Diversity of Human Bladder Bacteria.</title>
        <authorList>
            <person name="Du J."/>
        </authorList>
    </citation>
    <scope>NUCLEOTIDE SEQUENCE</scope>
    <source>
        <strain evidence="21">UMB1231</strain>
    </source>
</reference>
<protein>
    <recommendedName>
        <fullName evidence="15 19">Probable tRNA sulfurtransferase</fullName>
        <ecNumber evidence="14 19">2.8.1.4</ecNumber>
    </recommendedName>
    <alternativeName>
        <fullName evidence="16 19">Sulfur carrier protein ThiS sulfurtransferase</fullName>
    </alternativeName>
    <alternativeName>
        <fullName evidence="17 19">Thiamine biosynthesis protein ThiI</fullName>
    </alternativeName>
    <alternativeName>
        <fullName evidence="18 19">tRNA 4-thiouridine synthase</fullName>
    </alternativeName>
</protein>
<sequence length="402" mass="45394">MKEMMIHYGELTTKGQNGKRFRQQIAQHIRFQTKDLEKIKIIAGHDFMHLKWRDLPYETVIEVLQKTPGIQRFEPVFAVERDLDQIGQKAIELFSELDLKAGQSFKVVAKRTDKSYEHESITIKREIGGQILAAYPQLSVNLRQADWKLMVHIQSDAAYLSLKSYPGLGGLPYGSSGKGLLMLSGGFDSPIAGYQMIRRGMALEMVHFASPPYTSPQAVEKAKRLTSVLAQYATEIVFHEVPFSAIQLAIREQVPDKLSMTVMRRMMLRVMDRLLVQQKAKAIINGESLGQVASQTIESMQVINEVSESLILRPLIAMDKNDIIALAEAVGTYDISNQPYEDCCTVFAPRSPWTKPRLHTVKKYEDLLEVDRLVDEAVSQIQSSVIHANYENEAQAAIQDLL</sequence>
<dbReference type="GO" id="GO:0000049">
    <property type="term" value="F:tRNA binding"/>
    <property type="evidence" value="ECO:0007669"/>
    <property type="project" value="UniProtKB-UniRule"/>
</dbReference>
<feature type="binding site" evidence="19">
    <location>
        <begin position="182"/>
        <end position="183"/>
    </location>
    <ligand>
        <name>ATP</name>
        <dbReference type="ChEBI" id="CHEBI:30616"/>
    </ligand>
</feature>
<dbReference type="GO" id="GO:0004810">
    <property type="term" value="F:CCA tRNA nucleotidyltransferase activity"/>
    <property type="evidence" value="ECO:0007669"/>
    <property type="project" value="InterPro"/>
</dbReference>
<accession>A0AAJ1Q5F4</accession>
<dbReference type="Pfam" id="PF02926">
    <property type="entry name" value="THUMP"/>
    <property type="match status" value="1"/>
</dbReference>
<dbReference type="EMBL" id="JASOOE010000006">
    <property type="protein sequence ID" value="MDK7187154.1"/>
    <property type="molecule type" value="Genomic_DNA"/>
</dbReference>
<dbReference type="GO" id="GO:0009228">
    <property type="term" value="P:thiamine biosynthetic process"/>
    <property type="evidence" value="ECO:0007669"/>
    <property type="project" value="UniProtKB-KW"/>
</dbReference>
<dbReference type="CDD" id="cd01712">
    <property type="entry name" value="PPase_ThiI"/>
    <property type="match status" value="1"/>
</dbReference>
<evidence type="ECO:0000256" key="17">
    <source>
        <dbReference type="ARBA" id="ARBA00077849"/>
    </source>
</evidence>
<comment type="catalytic activity">
    <reaction evidence="11 19">
        <text>[ThiS sulfur-carrier protein]-C-terminal Gly-Gly-AMP + S-sulfanyl-L-cysteinyl-[cysteine desulfurase] + AH2 = [ThiS sulfur-carrier protein]-C-terminal-Gly-aminoethanethioate + L-cysteinyl-[cysteine desulfurase] + A + AMP + 2 H(+)</text>
        <dbReference type="Rhea" id="RHEA:43340"/>
        <dbReference type="Rhea" id="RHEA-COMP:12157"/>
        <dbReference type="Rhea" id="RHEA-COMP:12158"/>
        <dbReference type="Rhea" id="RHEA-COMP:12910"/>
        <dbReference type="Rhea" id="RHEA-COMP:19908"/>
        <dbReference type="ChEBI" id="CHEBI:13193"/>
        <dbReference type="ChEBI" id="CHEBI:15378"/>
        <dbReference type="ChEBI" id="CHEBI:17499"/>
        <dbReference type="ChEBI" id="CHEBI:29950"/>
        <dbReference type="ChEBI" id="CHEBI:61963"/>
        <dbReference type="ChEBI" id="CHEBI:90618"/>
        <dbReference type="ChEBI" id="CHEBI:232372"/>
        <dbReference type="ChEBI" id="CHEBI:456215"/>
    </reaction>
</comment>
<evidence type="ECO:0000256" key="5">
    <source>
        <dbReference type="ARBA" id="ARBA00022679"/>
    </source>
</evidence>
<organism evidence="21 22">
    <name type="scientific">Facklamia hominis</name>
    <dbReference type="NCBI Taxonomy" id="178214"/>
    <lineage>
        <taxon>Bacteria</taxon>
        <taxon>Bacillati</taxon>
        <taxon>Bacillota</taxon>
        <taxon>Bacilli</taxon>
        <taxon>Lactobacillales</taxon>
        <taxon>Aerococcaceae</taxon>
        <taxon>Facklamia</taxon>
    </lineage>
</organism>
<dbReference type="InterPro" id="IPR004114">
    <property type="entry name" value="THUMP_dom"/>
</dbReference>
<keyword evidence="6 19" id="KW-0547">Nucleotide-binding</keyword>
<dbReference type="GO" id="GO:0052837">
    <property type="term" value="P:thiazole biosynthetic process"/>
    <property type="evidence" value="ECO:0007669"/>
    <property type="project" value="TreeGrafter"/>
</dbReference>
<keyword evidence="7 19" id="KW-0067">ATP-binding</keyword>
<evidence type="ECO:0000256" key="7">
    <source>
        <dbReference type="ARBA" id="ARBA00022840"/>
    </source>
</evidence>
<dbReference type="PANTHER" id="PTHR43209">
    <property type="entry name" value="TRNA SULFURTRANSFERASE"/>
    <property type="match status" value="1"/>
</dbReference>
<evidence type="ECO:0000256" key="6">
    <source>
        <dbReference type="ARBA" id="ARBA00022741"/>
    </source>
</evidence>
<dbReference type="GO" id="GO:0009229">
    <property type="term" value="P:thiamine diphosphate biosynthetic process"/>
    <property type="evidence" value="ECO:0007669"/>
    <property type="project" value="UniProtKB-UniRule"/>
</dbReference>
<evidence type="ECO:0000313" key="22">
    <source>
        <dbReference type="Proteomes" id="UP001229251"/>
    </source>
</evidence>
<dbReference type="GO" id="GO:0140741">
    <property type="term" value="F:tRNA-uracil-4 sulfurtransferase activity"/>
    <property type="evidence" value="ECO:0007669"/>
    <property type="project" value="UniProtKB-EC"/>
</dbReference>
<keyword evidence="9 19" id="KW-0784">Thiamine biosynthesis</keyword>
<dbReference type="InterPro" id="IPR050102">
    <property type="entry name" value="tRNA_sulfurtransferase_ThiI"/>
</dbReference>
<dbReference type="SUPFAM" id="SSF52402">
    <property type="entry name" value="Adenine nucleotide alpha hydrolases-like"/>
    <property type="match status" value="1"/>
</dbReference>
<keyword evidence="3 19" id="KW-0963">Cytoplasm</keyword>
<comment type="function">
    <text evidence="12 19">Catalyzes the ATP-dependent transfer of a sulfur to tRNA to produce 4-thiouridine in position 8 of tRNAs, which functions as a near-UV photosensor. Also catalyzes the transfer of sulfur to the sulfur carrier protein ThiS, forming ThiS-thiocarboxylate. This is a step in the synthesis of thiazole, in the thiamine biosynthesis pathway. The sulfur is donated as persulfide by IscS.</text>
</comment>
<comment type="pathway">
    <text evidence="2 19">Cofactor biosynthesis; thiamine diphosphate biosynthesis.</text>
</comment>
<feature type="binding site" evidence="19">
    <location>
        <position position="286"/>
    </location>
    <ligand>
        <name>ATP</name>
        <dbReference type="ChEBI" id="CHEBI:30616"/>
    </ligand>
</feature>
<dbReference type="InterPro" id="IPR003720">
    <property type="entry name" value="tRNA_STrfase"/>
</dbReference>
<evidence type="ECO:0000256" key="8">
    <source>
        <dbReference type="ARBA" id="ARBA00022884"/>
    </source>
</evidence>
<dbReference type="EC" id="2.8.1.4" evidence="14 19"/>
<dbReference type="CDD" id="cd11716">
    <property type="entry name" value="THUMP_ThiI"/>
    <property type="match status" value="1"/>
</dbReference>
<evidence type="ECO:0000256" key="9">
    <source>
        <dbReference type="ARBA" id="ARBA00022977"/>
    </source>
</evidence>
<dbReference type="InterPro" id="IPR020536">
    <property type="entry name" value="ThiI_AANH"/>
</dbReference>
<evidence type="ECO:0000256" key="16">
    <source>
        <dbReference type="ARBA" id="ARBA00075337"/>
    </source>
</evidence>
<evidence type="ECO:0000256" key="18">
    <source>
        <dbReference type="ARBA" id="ARBA00080570"/>
    </source>
</evidence>
<dbReference type="InterPro" id="IPR054173">
    <property type="entry name" value="ThiI_fer"/>
</dbReference>
<dbReference type="Pfam" id="PF02568">
    <property type="entry name" value="ThiI"/>
    <property type="match status" value="1"/>
</dbReference>
<dbReference type="Gene3D" id="3.40.50.620">
    <property type="entry name" value="HUPs"/>
    <property type="match status" value="1"/>
</dbReference>
<dbReference type="HAMAP" id="MF_00021">
    <property type="entry name" value="ThiI"/>
    <property type="match status" value="1"/>
</dbReference>
<proteinExistence type="inferred from homology"/>
<feature type="binding site" evidence="19">
    <location>
        <position position="264"/>
    </location>
    <ligand>
        <name>ATP</name>
        <dbReference type="ChEBI" id="CHEBI:30616"/>
    </ligand>
</feature>
<evidence type="ECO:0000256" key="4">
    <source>
        <dbReference type="ARBA" id="ARBA00022555"/>
    </source>
</evidence>
<gene>
    <name evidence="19 21" type="primary">thiI</name>
    <name evidence="21" type="ORF">QP433_04085</name>
</gene>
<dbReference type="GO" id="GO:0005829">
    <property type="term" value="C:cytosol"/>
    <property type="evidence" value="ECO:0007669"/>
    <property type="project" value="TreeGrafter"/>
</dbReference>
<evidence type="ECO:0000256" key="15">
    <source>
        <dbReference type="ARBA" id="ARBA00071867"/>
    </source>
</evidence>
<comment type="similarity">
    <text evidence="13 19">Belongs to the ThiI family.</text>
</comment>
<evidence type="ECO:0000256" key="3">
    <source>
        <dbReference type="ARBA" id="ARBA00022490"/>
    </source>
</evidence>
<keyword evidence="8 19" id="KW-0694">RNA-binding</keyword>
<dbReference type="InterPro" id="IPR049962">
    <property type="entry name" value="THUMP_ThiI"/>
</dbReference>
<evidence type="ECO:0000256" key="2">
    <source>
        <dbReference type="ARBA" id="ARBA00004948"/>
    </source>
</evidence>
<evidence type="ECO:0000256" key="11">
    <source>
        <dbReference type="ARBA" id="ARBA00052330"/>
    </source>
</evidence>
<evidence type="ECO:0000256" key="19">
    <source>
        <dbReference type="HAMAP-Rule" id="MF_00021"/>
    </source>
</evidence>
<dbReference type="InterPro" id="IPR014729">
    <property type="entry name" value="Rossmann-like_a/b/a_fold"/>
</dbReference>
<comment type="caution">
    <text evidence="21">The sequence shown here is derived from an EMBL/GenBank/DDBJ whole genome shotgun (WGS) entry which is preliminary data.</text>
</comment>
<dbReference type="InterPro" id="IPR049961">
    <property type="entry name" value="ThiI_N"/>
</dbReference>
<dbReference type="Gene3D" id="3.30.2130.30">
    <property type="match status" value="1"/>
</dbReference>
<evidence type="ECO:0000256" key="14">
    <source>
        <dbReference type="ARBA" id="ARBA00066827"/>
    </source>
</evidence>
<dbReference type="PANTHER" id="PTHR43209:SF1">
    <property type="entry name" value="TRNA SULFURTRANSFERASE"/>
    <property type="match status" value="1"/>
</dbReference>
<dbReference type="AlphaFoldDB" id="A0AAJ1Q5F4"/>
<dbReference type="GO" id="GO:0005524">
    <property type="term" value="F:ATP binding"/>
    <property type="evidence" value="ECO:0007669"/>
    <property type="project" value="UniProtKB-UniRule"/>
</dbReference>
<dbReference type="Pfam" id="PF22025">
    <property type="entry name" value="ThiI_fer"/>
    <property type="match status" value="1"/>
</dbReference>
<dbReference type="GO" id="GO:0002937">
    <property type="term" value="P:tRNA 4-thiouridine biosynthesis"/>
    <property type="evidence" value="ECO:0007669"/>
    <property type="project" value="TreeGrafter"/>
</dbReference>
<evidence type="ECO:0000313" key="21">
    <source>
        <dbReference type="EMBL" id="MDK7187154.1"/>
    </source>
</evidence>
<keyword evidence="4 19" id="KW-0820">tRNA-binding</keyword>
<dbReference type="NCBIfam" id="TIGR00342">
    <property type="entry name" value="tRNA uracil 4-sulfurtransferase ThiI"/>
    <property type="match status" value="1"/>
</dbReference>
<evidence type="ECO:0000259" key="20">
    <source>
        <dbReference type="PROSITE" id="PS51165"/>
    </source>
</evidence>
<comment type="subcellular location">
    <subcellularLocation>
        <location evidence="1 19">Cytoplasm</location>
    </subcellularLocation>
</comment>
<feature type="domain" description="THUMP" evidence="20">
    <location>
        <begin position="58"/>
        <end position="164"/>
    </location>
</feature>
<dbReference type="RefSeq" id="WP_285065610.1">
    <property type="nucleotide sequence ID" value="NZ_JASOOE010000006.1"/>
</dbReference>
<feature type="binding site" evidence="19">
    <location>
        <position position="295"/>
    </location>
    <ligand>
        <name>ATP</name>
        <dbReference type="ChEBI" id="CHEBI:30616"/>
    </ligand>
</feature>
<evidence type="ECO:0000256" key="13">
    <source>
        <dbReference type="ARBA" id="ARBA00061472"/>
    </source>
</evidence>
<dbReference type="Proteomes" id="UP001229251">
    <property type="component" value="Unassembled WGS sequence"/>
</dbReference>
<keyword evidence="5 19" id="KW-0808">Transferase</keyword>
<feature type="binding site" evidence="19">
    <location>
        <begin position="207"/>
        <end position="208"/>
    </location>
    <ligand>
        <name>ATP</name>
        <dbReference type="ChEBI" id="CHEBI:30616"/>
    </ligand>
</feature>
<evidence type="ECO:0000256" key="1">
    <source>
        <dbReference type="ARBA" id="ARBA00004496"/>
    </source>
</evidence>
<evidence type="ECO:0000256" key="10">
    <source>
        <dbReference type="ARBA" id="ARBA00050570"/>
    </source>
</evidence>
<dbReference type="SMART" id="SM00981">
    <property type="entry name" value="THUMP"/>
    <property type="match status" value="1"/>
</dbReference>
<dbReference type="PROSITE" id="PS51165">
    <property type="entry name" value="THUMP"/>
    <property type="match status" value="1"/>
</dbReference>
<comment type="catalytic activity">
    <reaction evidence="10 19">
        <text>[ThiI sulfur-carrier protein]-S-sulfanyl-L-cysteine + a uridine in tRNA + 2 reduced [2Fe-2S]-[ferredoxin] + ATP + H(+) = [ThiI sulfur-carrier protein]-L-cysteine + a 4-thiouridine in tRNA + 2 oxidized [2Fe-2S]-[ferredoxin] + AMP + diphosphate</text>
        <dbReference type="Rhea" id="RHEA:24176"/>
        <dbReference type="Rhea" id="RHEA-COMP:10000"/>
        <dbReference type="Rhea" id="RHEA-COMP:10001"/>
        <dbReference type="Rhea" id="RHEA-COMP:13337"/>
        <dbReference type="Rhea" id="RHEA-COMP:13338"/>
        <dbReference type="Rhea" id="RHEA-COMP:13339"/>
        <dbReference type="Rhea" id="RHEA-COMP:13340"/>
        <dbReference type="ChEBI" id="CHEBI:15378"/>
        <dbReference type="ChEBI" id="CHEBI:29950"/>
        <dbReference type="ChEBI" id="CHEBI:30616"/>
        <dbReference type="ChEBI" id="CHEBI:33019"/>
        <dbReference type="ChEBI" id="CHEBI:33737"/>
        <dbReference type="ChEBI" id="CHEBI:33738"/>
        <dbReference type="ChEBI" id="CHEBI:61963"/>
        <dbReference type="ChEBI" id="CHEBI:65315"/>
        <dbReference type="ChEBI" id="CHEBI:136798"/>
        <dbReference type="ChEBI" id="CHEBI:456215"/>
        <dbReference type="EC" id="2.8.1.4"/>
    </reaction>
</comment>
<dbReference type="FunFam" id="3.40.50.620:FF:000053">
    <property type="entry name" value="Probable tRNA sulfurtransferase"/>
    <property type="match status" value="1"/>
</dbReference>